<keyword evidence="2" id="KW-1133">Transmembrane helix</keyword>
<feature type="region of interest" description="Disordered" evidence="1">
    <location>
        <begin position="32"/>
        <end position="51"/>
    </location>
</feature>
<dbReference type="EMBL" id="CCAE010000026">
    <property type="protein sequence ID" value="CDN88586.1"/>
    <property type="molecule type" value="Genomic_DNA"/>
</dbReference>
<keyword evidence="2" id="KW-0812">Transmembrane</keyword>
<evidence type="ECO:0000256" key="2">
    <source>
        <dbReference type="SAM" id="Phobius"/>
    </source>
</evidence>
<dbReference type="Proteomes" id="UP000028878">
    <property type="component" value="Unassembled WGS sequence"/>
</dbReference>
<name>A0A1L1PRB9_HYDIT</name>
<evidence type="ECO:0000313" key="4">
    <source>
        <dbReference type="Proteomes" id="UP000028878"/>
    </source>
</evidence>
<evidence type="ECO:0000256" key="1">
    <source>
        <dbReference type="SAM" id="MobiDB-lite"/>
    </source>
</evidence>
<reference evidence="4" key="2">
    <citation type="submission" date="2014-11" db="EMBL/GenBank/DDBJ databases">
        <title>Draft genome sequence of Hydrogenophaga intermedia S1.</title>
        <authorList>
            <person name="Gan H.M."/>
            <person name="Chew T.H."/>
            <person name="Stolz A."/>
        </authorList>
    </citation>
    <scope>NUCLEOTIDE SEQUENCE [LARGE SCALE GENOMIC DNA]</scope>
    <source>
        <strain evidence="4">S1</strain>
    </source>
</reference>
<accession>A0A1L1PRB9</accession>
<gene>
    <name evidence="3" type="ORF">BN948_03021</name>
</gene>
<dbReference type="AlphaFoldDB" id="A0A1L1PRB9"/>
<dbReference type="RefSeq" id="WP_009520227.1">
    <property type="nucleotide sequence ID" value="NZ_CCAE010000026.1"/>
</dbReference>
<evidence type="ECO:0000313" key="3">
    <source>
        <dbReference type="EMBL" id="CDN88586.1"/>
    </source>
</evidence>
<organism evidence="3 4">
    <name type="scientific">Hydrogenophaga intermedia</name>
    <dbReference type="NCBI Taxonomy" id="65786"/>
    <lineage>
        <taxon>Bacteria</taxon>
        <taxon>Pseudomonadati</taxon>
        <taxon>Pseudomonadota</taxon>
        <taxon>Betaproteobacteria</taxon>
        <taxon>Burkholderiales</taxon>
        <taxon>Comamonadaceae</taxon>
        <taxon>Hydrogenophaga</taxon>
    </lineage>
</organism>
<feature type="transmembrane region" description="Helical" evidence="2">
    <location>
        <begin position="6"/>
        <end position="24"/>
    </location>
</feature>
<sequence length="51" mass="5835">MTLLLLEALGALLLLVFIVWWTMFSGRRKGELPEAVERDKQQAPEQDPPAR</sequence>
<protein>
    <submittedName>
        <fullName evidence="3">Uncharacterized protein</fullName>
    </submittedName>
</protein>
<reference evidence="4" key="1">
    <citation type="submission" date="2014-02" db="EMBL/GenBank/DDBJ databases">
        <authorList>
            <person name="Gan H."/>
        </authorList>
    </citation>
    <scope>NUCLEOTIDE SEQUENCE [LARGE SCALE GENOMIC DNA]</scope>
    <source>
        <strain evidence="4">S1</strain>
    </source>
</reference>
<proteinExistence type="predicted"/>
<keyword evidence="2" id="KW-0472">Membrane</keyword>
<keyword evidence="4" id="KW-1185">Reference proteome</keyword>